<reference evidence="8 9" key="1">
    <citation type="submission" date="2020-01" db="EMBL/GenBank/DDBJ databases">
        <title>Genomic analysis of Aminipila sp. CBA3637.</title>
        <authorList>
            <person name="Kim Y.B."/>
            <person name="Roh S.W."/>
        </authorList>
    </citation>
    <scope>NUCLEOTIDE SEQUENCE [LARGE SCALE GENOMIC DNA]</scope>
    <source>
        <strain evidence="8 9">CBA3637</strain>
    </source>
</reference>
<dbReference type="RefSeq" id="WP_162362541.1">
    <property type="nucleotide sequence ID" value="NZ_CP047591.1"/>
</dbReference>
<evidence type="ECO:0000256" key="2">
    <source>
        <dbReference type="ARBA" id="ARBA00022692"/>
    </source>
</evidence>
<feature type="transmembrane region" description="Helical" evidence="5">
    <location>
        <begin position="225"/>
        <end position="249"/>
    </location>
</feature>
<dbReference type="GO" id="GO:0000271">
    <property type="term" value="P:polysaccharide biosynthetic process"/>
    <property type="evidence" value="ECO:0007669"/>
    <property type="project" value="InterPro"/>
</dbReference>
<proteinExistence type="predicted"/>
<evidence type="ECO:0000259" key="6">
    <source>
        <dbReference type="Pfam" id="PF00535"/>
    </source>
</evidence>
<evidence type="ECO:0000256" key="5">
    <source>
        <dbReference type="SAM" id="Phobius"/>
    </source>
</evidence>
<evidence type="ECO:0000256" key="3">
    <source>
        <dbReference type="ARBA" id="ARBA00022989"/>
    </source>
</evidence>
<dbReference type="GO" id="GO:0016740">
    <property type="term" value="F:transferase activity"/>
    <property type="evidence" value="ECO:0007669"/>
    <property type="project" value="UniProtKB-KW"/>
</dbReference>
<dbReference type="CDD" id="cd04179">
    <property type="entry name" value="DPM_DPG-synthase_like"/>
    <property type="match status" value="1"/>
</dbReference>
<dbReference type="EMBL" id="CP047591">
    <property type="protein sequence ID" value="QHI72774.1"/>
    <property type="molecule type" value="Genomic_DNA"/>
</dbReference>
<dbReference type="AlphaFoldDB" id="A0A6P1MJH1"/>
<dbReference type="PANTHER" id="PTHR10859">
    <property type="entry name" value="GLYCOSYL TRANSFERASE"/>
    <property type="match status" value="1"/>
</dbReference>
<dbReference type="InterPro" id="IPR007267">
    <property type="entry name" value="GtrA_DPMS_TM"/>
</dbReference>
<gene>
    <name evidence="8" type="ORF">Ami3637_10475</name>
</gene>
<dbReference type="Proteomes" id="UP000463883">
    <property type="component" value="Chromosome"/>
</dbReference>
<evidence type="ECO:0000313" key="8">
    <source>
        <dbReference type="EMBL" id="QHI72774.1"/>
    </source>
</evidence>
<evidence type="ECO:0000256" key="1">
    <source>
        <dbReference type="ARBA" id="ARBA00004141"/>
    </source>
</evidence>
<accession>A0A6P1MJH1</accession>
<sequence length="355" mass="40618">MTDVKKVILVIPAYEPDEKLILLLQAVDSQTEFKIIVVDDGSGKVYEPIFQEAEKYAFVISYRTNKGKGYALKNAFSYIQNTYKEEATIVTADSDGQHKAEDIIAVAKANQSKPEYLTLGCREFIGKVPLKSKIGNVITRRIFQLSIGTRIQDTQTGLRAFDKNQLPFMMQIEGNRYEYEMNMLLYWIRDKRGIAEEPIKTIYLNDNSESHFNPLRDSWMIYREIIKFSFSSGISFVIDYGLYSLLIILTQGMPVNLSIGISNIASRIVSAAVNYFINRKYVFKYDSNVLKTVVQYSILAVIILVLNTLLLSFLIATFIPNRFLAKIIVELTLFILSCLAQKKIIFRNKVAPNQW</sequence>
<evidence type="ECO:0000256" key="4">
    <source>
        <dbReference type="ARBA" id="ARBA00023136"/>
    </source>
</evidence>
<protein>
    <submittedName>
        <fullName evidence="8">Glycosyltransferase</fullName>
    </submittedName>
</protein>
<feature type="transmembrane region" description="Helical" evidence="5">
    <location>
        <begin position="255"/>
        <end position="277"/>
    </location>
</feature>
<name>A0A6P1MJH1_9FIRM</name>
<dbReference type="InterPro" id="IPR001173">
    <property type="entry name" value="Glyco_trans_2-like"/>
</dbReference>
<keyword evidence="8" id="KW-0808">Transferase</keyword>
<keyword evidence="2 5" id="KW-0812">Transmembrane</keyword>
<evidence type="ECO:0000313" key="9">
    <source>
        <dbReference type="Proteomes" id="UP000463883"/>
    </source>
</evidence>
<dbReference type="GO" id="GO:0006487">
    <property type="term" value="P:protein N-linked glycosylation"/>
    <property type="evidence" value="ECO:0007669"/>
    <property type="project" value="TreeGrafter"/>
</dbReference>
<dbReference type="GO" id="GO:0016020">
    <property type="term" value="C:membrane"/>
    <property type="evidence" value="ECO:0007669"/>
    <property type="project" value="UniProtKB-SubCell"/>
</dbReference>
<dbReference type="Pfam" id="PF00535">
    <property type="entry name" value="Glycos_transf_2"/>
    <property type="match status" value="1"/>
</dbReference>
<feature type="domain" description="GtrA/DPMS transmembrane" evidence="7">
    <location>
        <begin position="227"/>
        <end position="346"/>
    </location>
</feature>
<keyword evidence="9" id="KW-1185">Reference proteome</keyword>
<comment type="subcellular location">
    <subcellularLocation>
        <location evidence="1">Membrane</location>
        <topology evidence="1">Multi-pass membrane protein</topology>
    </subcellularLocation>
</comment>
<dbReference type="Pfam" id="PF04138">
    <property type="entry name" value="GtrA_DPMS_TM"/>
    <property type="match status" value="1"/>
</dbReference>
<feature type="domain" description="Glycosyltransferase 2-like" evidence="6">
    <location>
        <begin position="10"/>
        <end position="135"/>
    </location>
</feature>
<keyword evidence="3 5" id="KW-1133">Transmembrane helix</keyword>
<keyword evidence="4 5" id="KW-0472">Membrane</keyword>
<dbReference type="SUPFAM" id="SSF53448">
    <property type="entry name" value="Nucleotide-diphospho-sugar transferases"/>
    <property type="match status" value="1"/>
</dbReference>
<dbReference type="InterPro" id="IPR029044">
    <property type="entry name" value="Nucleotide-diphossugar_trans"/>
</dbReference>
<dbReference type="KEGG" id="amic:Ami3637_10475"/>
<dbReference type="Gene3D" id="3.90.550.10">
    <property type="entry name" value="Spore Coat Polysaccharide Biosynthesis Protein SpsA, Chain A"/>
    <property type="match status" value="1"/>
</dbReference>
<evidence type="ECO:0000259" key="7">
    <source>
        <dbReference type="Pfam" id="PF04138"/>
    </source>
</evidence>
<feature type="transmembrane region" description="Helical" evidence="5">
    <location>
        <begin position="298"/>
        <end position="317"/>
    </location>
</feature>
<feature type="transmembrane region" description="Helical" evidence="5">
    <location>
        <begin position="323"/>
        <end position="340"/>
    </location>
</feature>
<dbReference type="PANTHER" id="PTHR10859:SF114">
    <property type="entry name" value="DOLICHOL-PHOSPHATE MANNOSYLTRANSFERASE"/>
    <property type="match status" value="1"/>
</dbReference>
<organism evidence="8 9">
    <name type="scientific">Aminipila terrae</name>
    <dbReference type="NCBI Taxonomy" id="2697030"/>
    <lineage>
        <taxon>Bacteria</taxon>
        <taxon>Bacillati</taxon>
        <taxon>Bacillota</taxon>
        <taxon>Clostridia</taxon>
        <taxon>Peptostreptococcales</taxon>
        <taxon>Anaerovoracaceae</taxon>
        <taxon>Aminipila</taxon>
    </lineage>
</organism>